<feature type="transmembrane region" description="Helical" evidence="1">
    <location>
        <begin position="45"/>
        <end position="62"/>
    </location>
</feature>
<reference evidence="2 3" key="1">
    <citation type="submission" date="2016-10" db="EMBL/GenBank/DDBJ databases">
        <title>Draft Genome Sequence of Rhizobacteria Flavobacterium johnsoniae CI04.</title>
        <authorList>
            <person name="Bravo J.I."/>
            <person name="Lozano G.L."/>
            <person name="Handelsman J."/>
        </authorList>
    </citation>
    <scope>NUCLEOTIDE SEQUENCE [LARGE SCALE GENOMIC DNA]</scope>
    <source>
        <strain evidence="2 3">CI04</strain>
    </source>
</reference>
<sequence>MSTKVPQNNTDQEVDLVLISKKIGNFFERINASIFRSIQFFIRNWLIVLILVIAGFGLGMFLDKTQKTYDNQIIVTPNFGSVDYLYAKVDLFQSKLSTDDQVFLKTIGIGTDAKISTIKIEPIIDVFKFVNNNEQNLEVLKLMTSNGDFKSIIKETTTSKNYPFYIITFTTKEIAKNDNTVKALLNFFNKSDYYAEVQKISIDNIKQKIKANDQILLQIDNILNKFSNSESLGAVKNDKLVYYNENVQLNDILKTKEGLIRENGSLKIELIRCNKIIKEVSYVTSIESTKSLKGKMKFILPILFVLIYIFSIRFLNFYKKQSILSK</sequence>
<name>A0A1J7CS37_FLAJO</name>
<keyword evidence="1" id="KW-1133">Transmembrane helix</keyword>
<dbReference type="OrthoDB" id="1452530at2"/>
<dbReference type="Proteomes" id="UP000182826">
    <property type="component" value="Unassembled WGS sequence"/>
</dbReference>
<dbReference type="EMBL" id="MLFK01000005">
    <property type="protein sequence ID" value="OIV42458.1"/>
    <property type="molecule type" value="Genomic_DNA"/>
</dbReference>
<feature type="transmembrane region" description="Helical" evidence="1">
    <location>
        <begin position="298"/>
        <end position="318"/>
    </location>
</feature>
<dbReference type="AlphaFoldDB" id="A0A1J7CS37"/>
<keyword evidence="3" id="KW-1185">Reference proteome</keyword>
<organism evidence="2 3">
    <name type="scientific">Flavobacterium johnsoniae</name>
    <name type="common">Cytophaga johnsonae</name>
    <dbReference type="NCBI Taxonomy" id="986"/>
    <lineage>
        <taxon>Bacteria</taxon>
        <taxon>Pseudomonadati</taxon>
        <taxon>Bacteroidota</taxon>
        <taxon>Flavobacteriia</taxon>
        <taxon>Flavobacteriales</taxon>
        <taxon>Flavobacteriaceae</taxon>
        <taxon>Flavobacterium</taxon>
    </lineage>
</organism>
<proteinExistence type="predicted"/>
<comment type="caution">
    <text evidence="2">The sequence shown here is derived from an EMBL/GenBank/DDBJ whole genome shotgun (WGS) entry which is preliminary data.</text>
</comment>
<evidence type="ECO:0000313" key="3">
    <source>
        <dbReference type="Proteomes" id="UP000182826"/>
    </source>
</evidence>
<gene>
    <name evidence="2" type="ORF">BKM63_06155</name>
</gene>
<protein>
    <submittedName>
        <fullName evidence="2">Uncharacterized protein</fullName>
    </submittedName>
</protein>
<keyword evidence="1" id="KW-0472">Membrane</keyword>
<evidence type="ECO:0000313" key="2">
    <source>
        <dbReference type="EMBL" id="OIV42458.1"/>
    </source>
</evidence>
<keyword evidence="1" id="KW-0812">Transmembrane</keyword>
<evidence type="ECO:0000256" key="1">
    <source>
        <dbReference type="SAM" id="Phobius"/>
    </source>
</evidence>
<dbReference type="RefSeq" id="WP_071635758.1">
    <property type="nucleotide sequence ID" value="NZ_MLFK01000005.1"/>
</dbReference>
<accession>A0A1J7CS37</accession>